<dbReference type="HOGENOM" id="CLU_1816165_0_0_1"/>
<evidence type="ECO:0000313" key="2">
    <source>
        <dbReference type="EMBL" id="EKG21656.1"/>
    </source>
</evidence>
<dbReference type="Proteomes" id="UP000007129">
    <property type="component" value="Unassembled WGS sequence"/>
</dbReference>
<evidence type="ECO:0000256" key="1">
    <source>
        <dbReference type="SAM" id="SignalP"/>
    </source>
</evidence>
<gene>
    <name evidence="2" type="ORF">MPH_01024</name>
</gene>
<feature type="chain" id="PRO_5003866695" evidence="1">
    <location>
        <begin position="29"/>
        <end position="142"/>
    </location>
</feature>
<keyword evidence="1" id="KW-0732">Signal</keyword>
<dbReference type="VEuPathDB" id="FungiDB:MPH_01024"/>
<sequence length="142" mass="15833">MAFPLPKLPAWSLLIMPLTCLPKRMVWALCQVGAAALNGTESLVEDSVNGRQSGASHDLMGALHRVYGMRSGVEPLIRSISTHDFTMLAFFIDHLRSLLRLHRQVEASRLHQRNICIPFISLNDVHKTSVLSRLQSQNAGSY</sequence>
<dbReference type="AlphaFoldDB" id="K2RGJ0"/>
<protein>
    <submittedName>
        <fullName evidence="2">Uncharacterized protein</fullName>
    </submittedName>
</protein>
<name>K2RGJ0_MACPH</name>
<evidence type="ECO:0000313" key="3">
    <source>
        <dbReference type="Proteomes" id="UP000007129"/>
    </source>
</evidence>
<proteinExistence type="predicted"/>
<dbReference type="EMBL" id="AHHD01000042">
    <property type="protein sequence ID" value="EKG21656.1"/>
    <property type="molecule type" value="Genomic_DNA"/>
</dbReference>
<reference evidence="2 3" key="1">
    <citation type="journal article" date="2012" name="BMC Genomics">
        <title>Tools to kill: Genome of one of the most destructive plant pathogenic fungi Macrophomina phaseolina.</title>
        <authorList>
            <person name="Islam M.S."/>
            <person name="Haque M.S."/>
            <person name="Islam M.M."/>
            <person name="Emdad E.M."/>
            <person name="Halim A."/>
            <person name="Hossen Q.M.M."/>
            <person name="Hossain M.Z."/>
            <person name="Ahmed B."/>
            <person name="Rahim S."/>
            <person name="Rahman M.S."/>
            <person name="Alam M.M."/>
            <person name="Hou S."/>
            <person name="Wan X."/>
            <person name="Saito J.A."/>
            <person name="Alam M."/>
        </authorList>
    </citation>
    <scope>NUCLEOTIDE SEQUENCE [LARGE SCALE GENOMIC DNA]</scope>
    <source>
        <strain evidence="2 3">MS6</strain>
    </source>
</reference>
<dbReference type="InParanoid" id="K2RGJ0"/>
<feature type="signal peptide" evidence="1">
    <location>
        <begin position="1"/>
        <end position="28"/>
    </location>
</feature>
<organism evidence="2 3">
    <name type="scientific">Macrophomina phaseolina (strain MS6)</name>
    <name type="common">Charcoal rot fungus</name>
    <dbReference type="NCBI Taxonomy" id="1126212"/>
    <lineage>
        <taxon>Eukaryota</taxon>
        <taxon>Fungi</taxon>
        <taxon>Dikarya</taxon>
        <taxon>Ascomycota</taxon>
        <taxon>Pezizomycotina</taxon>
        <taxon>Dothideomycetes</taxon>
        <taxon>Dothideomycetes incertae sedis</taxon>
        <taxon>Botryosphaeriales</taxon>
        <taxon>Botryosphaeriaceae</taxon>
        <taxon>Macrophomina</taxon>
    </lineage>
</organism>
<accession>K2RGJ0</accession>
<comment type="caution">
    <text evidence="2">The sequence shown here is derived from an EMBL/GenBank/DDBJ whole genome shotgun (WGS) entry which is preliminary data.</text>
</comment>